<dbReference type="EMBL" id="JAGYWB010000011">
    <property type="protein sequence ID" value="KAI0504257.1"/>
    <property type="molecule type" value="Genomic_DNA"/>
</dbReference>
<sequence length="66" mass="7276">MAIGTPPAEQHRGEERYICTDETLARRPPALAGSREVSKRKMQAKYLPLLALQCSSSNPSKFALFG</sequence>
<keyword evidence="2" id="KW-1185">Reference proteome</keyword>
<organism evidence="1 2">
    <name type="scientific">Dendrobium nobile</name>
    <name type="common">Orchid</name>
    <dbReference type="NCBI Taxonomy" id="94219"/>
    <lineage>
        <taxon>Eukaryota</taxon>
        <taxon>Viridiplantae</taxon>
        <taxon>Streptophyta</taxon>
        <taxon>Embryophyta</taxon>
        <taxon>Tracheophyta</taxon>
        <taxon>Spermatophyta</taxon>
        <taxon>Magnoliopsida</taxon>
        <taxon>Liliopsida</taxon>
        <taxon>Asparagales</taxon>
        <taxon>Orchidaceae</taxon>
        <taxon>Epidendroideae</taxon>
        <taxon>Malaxideae</taxon>
        <taxon>Dendrobiinae</taxon>
        <taxon>Dendrobium</taxon>
    </lineage>
</organism>
<gene>
    <name evidence="1" type="ORF">KFK09_015207</name>
</gene>
<proteinExistence type="predicted"/>
<evidence type="ECO:0000313" key="2">
    <source>
        <dbReference type="Proteomes" id="UP000829196"/>
    </source>
</evidence>
<accession>A0A8T3B3U5</accession>
<reference evidence="1" key="1">
    <citation type="journal article" date="2022" name="Front. Genet.">
        <title>Chromosome-Scale Assembly of the Dendrobium nobile Genome Provides Insights Into the Molecular Mechanism of the Biosynthesis of the Medicinal Active Ingredient of Dendrobium.</title>
        <authorList>
            <person name="Xu Q."/>
            <person name="Niu S.-C."/>
            <person name="Li K.-L."/>
            <person name="Zheng P.-J."/>
            <person name="Zhang X.-J."/>
            <person name="Jia Y."/>
            <person name="Liu Y."/>
            <person name="Niu Y.-X."/>
            <person name="Yu L.-H."/>
            <person name="Chen D.-F."/>
            <person name="Zhang G.-Q."/>
        </authorList>
    </citation>
    <scope>NUCLEOTIDE SEQUENCE</scope>
    <source>
        <tissue evidence="1">Leaf</tissue>
    </source>
</reference>
<comment type="caution">
    <text evidence="1">The sequence shown here is derived from an EMBL/GenBank/DDBJ whole genome shotgun (WGS) entry which is preliminary data.</text>
</comment>
<name>A0A8T3B3U5_DENNO</name>
<evidence type="ECO:0000313" key="1">
    <source>
        <dbReference type="EMBL" id="KAI0504257.1"/>
    </source>
</evidence>
<protein>
    <submittedName>
        <fullName evidence="1">Uncharacterized protein</fullName>
    </submittedName>
</protein>
<dbReference type="AlphaFoldDB" id="A0A8T3B3U5"/>
<dbReference type="Proteomes" id="UP000829196">
    <property type="component" value="Unassembled WGS sequence"/>
</dbReference>